<accession>A0A068RN66</accession>
<dbReference type="PANTHER" id="PTHR48081">
    <property type="entry name" value="AB HYDROLASE SUPERFAMILY PROTEIN C4A8.06C"/>
    <property type="match status" value="1"/>
</dbReference>
<protein>
    <submittedName>
        <fullName evidence="4">Probable isoprenylcysteine alpha-carbonylmethylesterase icmel1-like</fullName>
    </submittedName>
</protein>
<dbReference type="InterPro" id="IPR049492">
    <property type="entry name" value="BD-FAE-like_dom"/>
</dbReference>
<keyword evidence="1" id="KW-0378">Hydrolase</keyword>
<dbReference type="STRING" id="1263082.A0A068RN66"/>
<sequence length="393" mass="44712">MDSRRLYVWASLFGLPLAAVLIVISLPFFLFSIGAAYCIAWMLYLRMAQTDAKFNLPLNPSRVYKANVAFVQLVVGWITDMPLIITYLHWRWLVRKDFPQLIKRDIQYSKAHPSCKLDTYRPNRERAPIIVFIYGGSWSSGSKFIYTPLANTLRELGCAVVVPDYRKYPLVKVAAMYDDVRSSIQWAYDHAEEFNGDRDNIFVMGHSAGAHLITQTILSDLISKVQKEDSDRRMLPVVQGVILLAGVYSIERHLAFETKRGVDKLSAMSRAMGSSVEGYAENSPYDLVQEHEELFATSSTLLESLPKILFIHGDADTTVPREQSVDMYNMFGQVLSPERREQVDIRIRLHKRLKHAQCVTALMPNKFGEDRLFKSLTGDIQEFVGLSSSSDSH</sequence>
<dbReference type="PANTHER" id="PTHR48081:SF33">
    <property type="entry name" value="KYNURENINE FORMAMIDASE"/>
    <property type="match status" value="1"/>
</dbReference>
<evidence type="ECO:0000256" key="1">
    <source>
        <dbReference type="ARBA" id="ARBA00022801"/>
    </source>
</evidence>
<dbReference type="EMBL" id="CBTN010000010">
    <property type="protein sequence ID" value="CDH51608.1"/>
    <property type="molecule type" value="Genomic_DNA"/>
</dbReference>
<proteinExistence type="predicted"/>
<keyword evidence="2" id="KW-1133">Transmembrane helix</keyword>
<organism evidence="4 5">
    <name type="scientific">Lichtheimia corymbifera JMRC:FSU:9682</name>
    <dbReference type="NCBI Taxonomy" id="1263082"/>
    <lineage>
        <taxon>Eukaryota</taxon>
        <taxon>Fungi</taxon>
        <taxon>Fungi incertae sedis</taxon>
        <taxon>Mucoromycota</taxon>
        <taxon>Mucoromycotina</taxon>
        <taxon>Mucoromycetes</taxon>
        <taxon>Mucorales</taxon>
        <taxon>Lichtheimiaceae</taxon>
        <taxon>Lichtheimia</taxon>
    </lineage>
</organism>
<keyword evidence="2" id="KW-0812">Transmembrane</keyword>
<dbReference type="VEuPathDB" id="FungiDB:LCOR_03190.1"/>
<evidence type="ECO:0000256" key="2">
    <source>
        <dbReference type="SAM" id="Phobius"/>
    </source>
</evidence>
<dbReference type="InterPro" id="IPR029058">
    <property type="entry name" value="AB_hydrolase_fold"/>
</dbReference>
<dbReference type="AlphaFoldDB" id="A0A068RN66"/>
<dbReference type="Pfam" id="PF20434">
    <property type="entry name" value="BD-FAE"/>
    <property type="match status" value="1"/>
</dbReference>
<dbReference type="SUPFAM" id="SSF53474">
    <property type="entry name" value="alpha/beta-Hydrolases"/>
    <property type="match status" value="1"/>
</dbReference>
<dbReference type="Gene3D" id="3.40.50.1820">
    <property type="entry name" value="alpha/beta hydrolase"/>
    <property type="match status" value="1"/>
</dbReference>
<dbReference type="Proteomes" id="UP000027586">
    <property type="component" value="Unassembled WGS sequence"/>
</dbReference>
<evidence type="ECO:0000313" key="5">
    <source>
        <dbReference type="Proteomes" id="UP000027586"/>
    </source>
</evidence>
<dbReference type="GO" id="GO:0016787">
    <property type="term" value="F:hydrolase activity"/>
    <property type="evidence" value="ECO:0007669"/>
    <property type="project" value="UniProtKB-KW"/>
</dbReference>
<comment type="caution">
    <text evidence="4">The sequence shown here is derived from an EMBL/GenBank/DDBJ whole genome shotgun (WGS) entry which is preliminary data.</text>
</comment>
<feature type="transmembrane region" description="Helical" evidence="2">
    <location>
        <begin position="64"/>
        <end position="88"/>
    </location>
</feature>
<dbReference type="OrthoDB" id="6495301at2759"/>
<gene>
    <name evidence="4" type="ORF">LCOR_03190.1</name>
</gene>
<keyword evidence="2" id="KW-0472">Membrane</keyword>
<keyword evidence="5" id="KW-1185">Reference proteome</keyword>
<feature type="domain" description="BD-FAE-like" evidence="3">
    <location>
        <begin position="117"/>
        <end position="329"/>
    </location>
</feature>
<evidence type="ECO:0000313" key="4">
    <source>
        <dbReference type="EMBL" id="CDH51608.1"/>
    </source>
</evidence>
<reference evidence="4" key="1">
    <citation type="submission" date="2013-08" db="EMBL/GenBank/DDBJ databases">
        <title>Gene expansion shapes genome architecture in the human pathogen Lichtheimia corymbifera: an evolutionary genomics analysis in the ancient terrestrial Mucorales (Mucoromycotina).</title>
        <authorList>
            <person name="Schwartze V.U."/>
            <person name="Winter S."/>
            <person name="Shelest E."/>
            <person name="Marcet-Houben M."/>
            <person name="Horn F."/>
            <person name="Wehner S."/>
            <person name="Hoffmann K."/>
            <person name="Riege K."/>
            <person name="Sammeth M."/>
            <person name="Nowrousian M."/>
            <person name="Valiante V."/>
            <person name="Linde J."/>
            <person name="Jacobsen I.D."/>
            <person name="Marz M."/>
            <person name="Brakhage A.A."/>
            <person name="Gabaldon T."/>
            <person name="Bocker S."/>
            <person name="Voigt K."/>
        </authorList>
    </citation>
    <scope>NUCLEOTIDE SEQUENCE [LARGE SCALE GENOMIC DNA]</scope>
    <source>
        <strain evidence="4">FSU 9682</strain>
    </source>
</reference>
<evidence type="ECO:0000259" key="3">
    <source>
        <dbReference type="Pfam" id="PF20434"/>
    </source>
</evidence>
<name>A0A068RN66_9FUNG</name>
<dbReference type="InterPro" id="IPR050300">
    <property type="entry name" value="GDXG_lipolytic_enzyme"/>
</dbReference>
<feature type="transmembrane region" description="Helical" evidence="2">
    <location>
        <begin position="12"/>
        <end position="44"/>
    </location>
</feature>